<accession>A0A401ZVW1</accession>
<sequence length="126" mass="14058">MAEPQSDLSHKAAILQRAEWNKWNRFTWSGLLIIFFGLILILIGLTLQTGAYSPEGILIGLGIITIIAGIIRVLIGLINPFTPEDLDAISASAQRERRSRRVLHDTKITQEDLDTLYQTDQESDGV</sequence>
<keyword evidence="1" id="KW-0472">Membrane</keyword>
<dbReference type="RefSeq" id="WP_126578467.1">
    <property type="nucleotide sequence ID" value="NZ_BIFR01000001.1"/>
</dbReference>
<evidence type="ECO:0000256" key="1">
    <source>
        <dbReference type="SAM" id="Phobius"/>
    </source>
</evidence>
<keyword evidence="3" id="KW-1185">Reference proteome</keyword>
<dbReference type="Proteomes" id="UP000287352">
    <property type="component" value="Unassembled WGS sequence"/>
</dbReference>
<dbReference type="EMBL" id="BIFR01000001">
    <property type="protein sequence ID" value="GCE10900.1"/>
    <property type="molecule type" value="Genomic_DNA"/>
</dbReference>
<reference evidence="3" key="1">
    <citation type="submission" date="2018-12" db="EMBL/GenBank/DDBJ databases">
        <title>Tengunoibacter tsumagoiensis gen. nov., sp. nov., Dictyobacter kobayashii sp. nov., D. alpinus sp. nov., and D. joshuensis sp. nov. and description of Dictyobacteraceae fam. nov. within the order Ktedonobacterales isolated from Tengu-no-mugimeshi.</title>
        <authorList>
            <person name="Wang C.M."/>
            <person name="Zheng Y."/>
            <person name="Sakai Y."/>
            <person name="Toyoda A."/>
            <person name="Minakuchi Y."/>
            <person name="Abe K."/>
            <person name="Yokota A."/>
            <person name="Yabe S."/>
        </authorList>
    </citation>
    <scope>NUCLEOTIDE SEQUENCE [LARGE SCALE GENOMIC DNA]</scope>
    <source>
        <strain evidence="3">Uno3</strain>
    </source>
</reference>
<gene>
    <name evidence="2" type="ORF">KTT_07590</name>
</gene>
<keyword evidence="1" id="KW-1133">Transmembrane helix</keyword>
<feature type="transmembrane region" description="Helical" evidence="1">
    <location>
        <begin position="26"/>
        <end position="45"/>
    </location>
</feature>
<evidence type="ECO:0000313" key="2">
    <source>
        <dbReference type="EMBL" id="GCE10900.1"/>
    </source>
</evidence>
<comment type="caution">
    <text evidence="2">The sequence shown here is derived from an EMBL/GenBank/DDBJ whole genome shotgun (WGS) entry which is preliminary data.</text>
</comment>
<keyword evidence="1" id="KW-0812">Transmembrane</keyword>
<name>A0A401ZVW1_9CHLR</name>
<proteinExistence type="predicted"/>
<organism evidence="2 3">
    <name type="scientific">Tengunoibacter tsumagoiensis</name>
    <dbReference type="NCBI Taxonomy" id="2014871"/>
    <lineage>
        <taxon>Bacteria</taxon>
        <taxon>Bacillati</taxon>
        <taxon>Chloroflexota</taxon>
        <taxon>Ktedonobacteria</taxon>
        <taxon>Ktedonobacterales</taxon>
        <taxon>Dictyobacteraceae</taxon>
        <taxon>Tengunoibacter</taxon>
    </lineage>
</organism>
<protein>
    <submittedName>
        <fullName evidence="2">Uncharacterized protein</fullName>
    </submittedName>
</protein>
<dbReference type="AlphaFoldDB" id="A0A401ZVW1"/>
<feature type="transmembrane region" description="Helical" evidence="1">
    <location>
        <begin position="57"/>
        <end position="78"/>
    </location>
</feature>
<evidence type="ECO:0000313" key="3">
    <source>
        <dbReference type="Proteomes" id="UP000287352"/>
    </source>
</evidence>